<organism evidence="1 2">
    <name type="scientific">Portunus trituberculatus</name>
    <name type="common">Swimming crab</name>
    <name type="synonym">Neptunus trituberculatus</name>
    <dbReference type="NCBI Taxonomy" id="210409"/>
    <lineage>
        <taxon>Eukaryota</taxon>
        <taxon>Metazoa</taxon>
        <taxon>Ecdysozoa</taxon>
        <taxon>Arthropoda</taxon>
        <taxon>Crustacea</taxon>
        <taxon>Multicrustacea</taxon>
        <taxon>Malacostraca</taxon>
        <taxon>Eumalacostraca</taxon>
        <taxon>Eucarida</taxon>
        <taxon>Decapoda</taxon>
        <taxon>Pleocyemata</taxon>
        <taxon>Brachyura</taxon>
        <taxon>Eubrachyura</taxon>
        <taxon>Portunoidea</taxon>
        <taxon>Portunidae</taxon>
        <taxon>Portuninae</taxon>
        <taxon>Portunus</taxon>
    </lineage>
</organism>
<accession>A0A5B7ID17</accession>
<sequence>MRGRRGTRGSGEERGW</sequence>
<dbReference type="EMBL" id="VSRR010057749">
    <property type="protein sequence ID" value="MPC81712.1"/>
    <property type="molecule type" value="Genomic_DNA"/>
</dbReference>
<gene>
    <name evidence="1" type="ORF">E2C01_076343</name>
</gene>
<protein>
    <submittedName>
        <fullName evidence="1">Uncharacterized protein</fullName>
    </submittedName>
</protein>
<name>A0A5B7ID17_PORTR</name>
<reference evidence="1 2" key="1">
    <citation type="submission" date="2019-05" db="EMBL/GenBank/DDBJ databases">
        <title>Another draft genome of Portunus trituberculatus and its Hox gene families provides insights of decapod evolution.</title>
        <authorList>
            <person name="Jeong J.-H."/>
            <person name="Song I."/>
            <person name="Kim S."/>
            <person name="Choi T."/>
            <person name="Kim D."/>
            <person name="Ryu S."/>
            <person name="Kim W."/>
        </authorList>
    </citation>
    <scope>NUCLEOTIDE SEQUENCE [LARGE SCALE GENOMIC DNA]</scope>
    <source>
        <tissue evidence="1">Muscle</tissue>
    </source>
</reference>
<keyword evidence="2" id="KW-1185">Reference proteome</keyword>
<evidence type="ECO:0000313" key="1">
    <source>
        <dbReference type="EMBL" id="MPC81712.1"/>
    </source>
</evidence>
<evidence type="ECO:0000313" key="2">
    <source>
        <dbReference type="Proteomes" id="UP000324222"/>
    </source>
</evidence>
<proteinExistence type="predicted"/>
<comment type="caution">
    <text evidence="1">The sequence shown here is derived from an EMBL/GenBank/DDBJ whole genome shotgun (WGS) entry which is preliminary data.</text>
</comment>
<dbReference type="Proteomes" id="UP000324222">
    <property type="component" value="Unassembled WGS sequence"/>
</dbReference>
<dbReference type="AlphaFoldDB" id="A0A5B7ID17"/>